<keyword evidence="1" id="KW-0378">Hydrolase</keyword>
<gene>
    <name evidence="4" type="ORF">QBC37DRAFT_394722</name>
</gene>
<dbReference type="AlphaFoldDB" id="A0AAN6YHH1"/>
<feature type="region of interest" description="Disordered" evidence="2">
    <location>
        <begin position="1"/>
        <end position="35"/>
    </location>
</feature>
<dbReference type="Pfam" id="PF07910">
    <property type="entry name" value="Peptidase_C78"/>
    <property type="match status" value="1"/>
</dbReference>
<evidence type="ECO:0000313" key="5">
    <source>
        <dbReference type="Proteomes" id="UP001301769"/>
    </source>
</evidence>
<sequence>MTQHMETLHPEEGDSPFTVKSDATNPSTGNNVAADELDIEYIECLVDGCGELLPRSEMDYHLELHAEEAGVGEPTSSPSPETALVADSGAPSASLSGGPSPSSRSHHRRDKDRDRDRERERDKDGSSRNGYSERSSHHRKSHPSPKSKAISAWKSLFKMPSLLAPSSPKSRSSRRDHASDPVTVAEKQASSKRLGKAQLGRYAHEEQMPDWLVAHLQKHGQVSSEGVIPVLAQLLEHCPTTKYAYICHPNVQHVSKLKKEGGFCGYRNIQMLASYINAVNFKGYRHFEGKIPSIFKIQDFIERAWDHGINSAGRLETGGIKGTRKYIGTPEALAMFRVLEIPCDAQGFKHREPGKSEALMLDEVEAYFKSGVQDPAQRVRRTHLPPVYFQHSGHSMSIIGLEKQYDGGRNLLVFDPMFKDSSSILKLVGRFDPQKPAFKLAGGPDGALKSYRRGNRYLRRYREFEILRLRLPNGETEWPAQFPS</sequence>
<evidence type="ECO:0000313" key="4">
    <source>
        <dbReference type="EMBL" id="KAK4219378.1"/>
    </source>
</evidence>
<protein>
    <submittedName>
        <fullName evidence="4">Zinc finger with UFM1-specific peptidase domain protein</fullName>
    </submittedName>
</protein>
<feature type="compositionally biased region" description="Polar residues" evidence="2">
    <location>
        <begin position="21"/>
        <end position="31"/>
    </location>
</feature>
<evidence type="ECO:0000259" key="3">
    <source>
        <dbReference type="Pfam" id="PF07910"/>
    </source>
</evidence>
<dbReference type="InterPro" id="IPR012462">
    <property type="entry name" value="UFSP1/2_DUB_cat"/>
</dbReference>
<dbReference type="Proteomes" id="UP001301769">
    <property type="component" value="Unassembled WGS sequence"/>
</dbReference>
<feature type="compositionally biased region" description="Basic and acidic residues" evidence="2">
    <location>
        <begin position="111"/>
        <end position="126"/>
    </location>
</feature>
<accession>A0AAN6YHH1</accession>
<comment type="caution">
    <text evidence="4">The sequence shown here is derived from an EMBL/GenBank/DDBJ whole genome shotgun (WGS) entry which is preliminary data.</text>
</comment>
<reference evidence="4" key="1">
    <citation type="journal article" date="2023" name="Mol. Phylogenet. Evol.">
        <title>Genome-scale phylogeny and comparative genomics of the fungal order Sordariales.</title>
        <authorList>
            <person name="Hensen N."/>
            <person name="Bonometti L."/>
            <person name="Westerberg I."/>
            <person name="Brannstrom I.O."/>
            <person name="Guillou S."/>
            <person name="Cros-Aarteil S."/>
            <person name="Calhoun S."/>
            <person name="Haridas S."/>
            <person name="Kuo A."/>
            <person name="Mondo S."/>
            <person name="Pangilinan J."/>
            <person name="Riley R."/>
            <person name="LaButti K."/>
            <person name="Andreopoulos B."/>
            <person name="Lipzen A."/>
            <person name="Chen C."/>
            <person name="Yan M."/>
            <person name="Daum C."/>
            <person name="Ng V."/>
            <person name="Clum A."/>
            <person name="Steindorff A."/>
            <person name="Ohm R.A."/>
            <person name="Martin F."/>
            <person name="Silar P."/>
            <person name="Natvig D.O."/>
            <person name="Lalanne C."/>
            <person name="Gautier V."/>
            <person name="Ament-Velasquez S.L."/>
            <person name="Kruys A."/>
            <person name="Hutchinson M.I."/>
            <person name="Powell A.J."/>
            <person name="Barry K."/>
            <person name="Miller A.N."/>
            <person name="Grigoriev I.V."/>
            <person name="Debuchy R."/>
            <person name="Gladieux P."/>
            <person name="Hiltunen Thoren M."/>
            <person name="Johannesson H."/>
        </authorList>
    </citation>
    <scope>NUCLEOTIDE SEQUENCE</scope>
    <source>
        <strain evidence="4">PSN293</strain>
    </source>
</reference>
<feature type="region of interest" description="Disordered" evidence="2">
    <location>
        <begin position="64"/>
        <end position="149"/>
    </location>
</feature>
<feature type="region of interest" description="Disordered" evidence="2">
    <location>
        <begin position="163"/>
        <end position="194"/>
    </location>
</feature>
<feature type="compositionally biased region" description="Basic residues" evidence="2">
    <location>
        <begin position="136"/>
        <end position="145"/>
    </location>
</feature>
<organism evidence="4 5">
    <name type="scientific">Rhypophila decipiens</name>
    <dbReference type="NCBI Taxonomy" id="261697"/>
    <lineage>
        <taxon>Eukaryota</taxon>
        <taxon>Fungi</taxon>
        <taxon>Dikarya</taxon>
        <taxon>Ascomycota</taxon>
        <taxon>Pezizomycotina</taxon>
        <taxon>Sordariomycetes</taxon>
        <taxon>Sordariomycetidae</taxon>
        <taxon>Sordariales</taxon>
        <taxon>Naviculisporaceae</taxon>
        <taxon>Rhypophila</taxon>
    </lineage>
</organism>
<evidence type="ECO:0000256" key="1">
    <source>
        <dbReference type="ARBA" id="ARBA00022801"/>
    </source>
</evidence>
<keyword evidence="5" id="KW-1185">Reference proteome</keyword>
<dbReference type="EMBL" id="MU858048">
    <property type="protein sequence ID" value="KAK4219378.1"/>
    <property type="molecule type" value="Genomic_DNA"/>
</dbReference>
<feature type="compositionally biased region" description="Basic and acidic residues" evidence="2">
    <location>
        <begin position="1"/>
        <end position="12"/>
    </location>
</feature>
<name>A0AAN6YHH1_9PEZI</name>
<dbReference type="Gene3D" id="3.90.70.130">
    <property type="match status" value="1"/>
</dbReference>
<evidence type="ECO:0000256" key="2">
    <source>
        <dbReference type="SAM" id="MobiDB-lite"/>
    </source>
</evidence>
<feature type="domain" description="UFSP1/2/DUB catalytic" evidence="3">
    <location>
        <begin position="242"/>
        <end position="467"/>
    </location>
</feature>
<dbReference type="GO" id="GO:0016787">
    <property type="term" value="F:hydrolase activity"/>
    <property type="evidence" value="ECO:0007669"/>
    <property type="project" value="UniProtKB-KW"/>
</dbReference>
<proteinExistence type="predicted"/>
<reference evidence="4" key="2">
    <citation type="submission" date="2023-05" db="EMBL/GenBank/DDBJ databases">
        <authorList>
            <consortium name="Lawrence Berkeley National Laboratory"/>
            <person name="Steindorff A."/>
            <person name="Hensen N."/>
            <person name="Bonometti L."/>
            <person name="Westerberg I."/>
            <person name="Brannstrom I.O."/>
            <person name="Guillou S."/>
            <person name="Cros-Aarteil S."/>
            <person name="Calhoun S."/>
            <person name="Haridas S."/>
            <person name="Kuo A."/>
            <person name="Mondo S."/>
            <person name="Pangilinan J."/>
            <person name="Riley R."/>
            <person name="Labutti K."/>
            <person name="Andreopoulos B."/>
            <person name="Lipzen A."/>
            <person name="Chen C."/>
            <person name="Yanf M."/>
            <person name="Daum C."/>
            <person name="Ng V."/>
            <person name="Clum A."/>
            <person name="Ohm R."/>
            <person name="Martin F."/>
            <person name="Silar P."/>
            <person name="Natvig D."/>
            <person name="Lalanne C."/>
            <person name="Gautier V."/>
            <person name="Ament-Velasquez S.L."/>
            <person name="Kruys A."/>
            <person name="Hutchinson M.I."/>
            <person name="Powell A.J."/>
            <person name="Barry K."/>
            <person name="Miller A.N."/>
            <person name="Grigoriev I.V."/>
            <person name="Debuchy R."/>
            <person name="Gladieux P."/>
            <person name="Thoren M.H."/>
            <person name="Johannesson H."/>
        </authorList>
    </citation>
    <scope>NUCLEOTIDE SEQUENCE</scope>
    <source>
        <strain evidence="4">PSN293</strain>
    </source>
</reference>
<feature type="compositionally biased region" description="Low complexity" evidence="2">
    <location>
        <begin position="87"/>
        <end position="103"/>
    </location>
</feature>